<keyword evidence="2" id="KW-0805">Transcription regulation</keyword>
<protein>
    <submittedName>
        <fullName evidence="7">LysR family transcriptional regulator</fullName>
    </submittedName>
</protein>
<evidence type="ECO:0000259" key="6">
    <source>
        <dbReference type="PROSITE" id="PS50931"/>
    </source>
</evidence>
<organism evidence="7 8">
    <name type="scientific">Nocardioides eburneus</name>
    <dbReference type="NCBI Taxonomy" id="3231482"/>
    <lineage>
        <taxon>Bacteria</taxon>
        <taxon>Bacillati</taxon>
        <taxon>Actinomycetota</taxon>
        <taxon>Actinomycetes</taxon>
        <taxon>Propionibacteriales</taxon>
        <taxon>Nocardioidaceae</taxon>
        <taxon>Nocardioides</taxon>
    </lineage>
</organism>
<dbReference type="PROSITE" id="PS50931">
    <property type="entry name" value="HTH_LYSR"/>
    <property type="match status" value="1"/>
</dbReference>
<keyword evidence="3" id="KW-0238">DNA-binding</keyword>
<dbReference type="Gene3D" id="1.10.10.10">
    <property type="entry name" value="Winged helix-like DNA-binding domain superfamily/Winged helix DNA-binding domain"/>
    <property type="match status" value="1"/>
</dbReference>
<accession>A0ABV3SYH7</accession>
<evidence type="ECO:0000256" key="3">
    <source>
        <dbReference type="ARBA" id="ARBA00023125"/>
    </source>
</evidence>
<feature type="signal peptide" evidence="5">
    <location>
        <begin position="1"/>
        <end position="22"/>
    </location>
</feature>
<keyword evidence="8" id="KW-1185">Reference proteome</keyword>
<dbReference type="Proteomes" id="UP001556631">
    <property type="component" value="Unassembled WGS sequence"/>
</dbReference>
<name>A0ABV3SYH7_9ACTN</name>
<dbReference type="Pfam" id="PF03466">
    <property type="entry name" value="LysR_substrate"/>
    <property type="match status" value="1"/>
</dbReference>
<dbReference type="Gene3D" id="3.40.190.10">
    <property type="entry name" value="Periplasmic binding protein-like II"/>
    <property type="match status" value="2"/>
</dbReference>
<dbReference type="EMBL" id="JBFPJR010000015">
    <property type="protein sequence ID" value="MEX0428006.1"/>
    <property type="molecule type" value="Genomic_DNA"/>
</dbReference>
<dbReference type="Pfam" id="PF00126">
    <property type="entry name" value="HTH_1"/>
    <property type="match status" value="1"/>
</dbReference>
<keyword evidence="5" id="KW-0732">Signal</keyword>
<comment type="caution">
    <text evidence="7">The sequence shown here is derived from an EMBL/GenBank/DDBJ whole genome shotgun (WGS) entry which is preliminary data.</text>
</comment>
<sequence>MKIDPRRLLFLLAIARTGGVLAAADELSVTPSAVSQQLARLEVETGQSLVSRTPRGAVLTPAGRTLVEAAESIERALDLAQNRLASEDEDPTGTVRIGSFQSFLMKVVVPRLAQWRELYPLLHLDLVEDDRDLLVRALRSDEIDVAVLEFDTGEPVRLLPRGLRELPLLDEPWKLVVPTGTLLSSDPTDLSRHRLRWLGVDAASASRQAVRRVRRMLGSTGAPVHRFQDNQTALALIAAGEGITLLPALAIPRELPEGVEAVDVPGLGTRRIVLRYREHSEAGSEAVSTVAALVHEAATELLGDAITG</sequence>
<dbReference type="PANTHER" id="PTHR30346:SF29">
    <property type="entry name" value="LYSR SUBSTRATE-BINDING"/>
    <property type="match status" value="1"/>
</dbReference>
<evidence type="ECO:0000313" key="8">
    <source>
        <dbReference type="Proteomes" id="UP001556631"/>
    </source>
</evidence>
<gene>
    <name evidence="7" type="ORF">AB3X52_10275</name>
</gene>
<evidence type="ECO:0000313" key="7">
    <source>
        <dbReference type="EMBL" id="MEX0428006.1"/>
    </source>
</evidence>
<reference evidence="7 8" key="1">
    <citation type="submission" date="2024-07" db="EMBL/GenBank/DDBJ databases">
        <authorList>
            <person name="Lee S."/>
            <person name="Kang M."/>
        </authorList>
    </citation>
    <scope>NUCLEOTIDE SEQUENCE [LARGE SCALE GENOMIC DNA]</scope>
    <source>
        <strain evidence="7 8">DS6</strain>
    </source>
</reference>
<dbReference type="InterPro" id="IPR005119">
    <property type="entry name" value="LysR_subst-bd"/>
</dbReference>
<proteinExistence type="inferred from homology"/>
<dbReference type="PANTHER" id="PTHR30346">
    <property type="entry name" value="TRANSCRIPTIONAL DUAL REGULATOR HCAR-RELATED"/>
    <property type="match status" value="1"/>
</dbReference>
<feature type="domain" description="HTH lysR-type" evidence="6">
    <location>
        <begin position="3"/>
        <end position="60"/>
    </location>
</feature>
<evidence type="ECO:0000256" key="4">
    <source>
        <dbReference type="ARBA" id="ARBA00023163"/>
    </source>
</evidence>
<dbReference type="InterPro" id="IPR000847">
    <property type="entry name" value="LysR_HTH_N"/>
</dbReference>
<dbReference type="RefSeq" id="WP_367993919.1">
    <property type="nucleotide sequence ID" value="NZ_JBFPJR010000015.1"/>
</dbReference>
<evidence type="ECO:0000256" key="5">
    <source>
        <dbReference type="SAM" id="SignalP"/>
    </source>
</evidence>
<dbReference type="InterPro" id="IPR036390">
    <property type="entry name" value="WH_DNA-bd_sf"/>
</dbReference>
<dbReference type="InterPro" id="IPR036388">
    <property type="entry name" value="WH-like_DNA-bd_sf"/>
</dbReference>
<evidence type="ECO:0000256" key="2">
    <source>
        <dbReference type="ARBA" id="ARBA00023015"/>
    </source>
</evidence>
<keyword evidence="4" id="KW-0804">Transcription</keyword>
<comment type="similarity">
    <text evidence="1">Belongs to the LysR transcriptional regulatory family.</text>
</comment>
<feature type="chain" id="PRO_5046593568" evidence="5">
    <location>
        <begin position="23"/>
        <end position="308"/>
    </location>
</feature>
<evidence type="ECO:0000256" key="1">
    <source>
        <dbReference type="ARBA" id="ARBA00009437"/>
    </source>
</evidence>
<dbReference type="SUPFAM" id="SSF46785">
    <property type="entry name" value="Winged helix' DNA-binding domain"/>
    <property type="match status" value="1"/>
</dbReference>
<dbReference type="SUPFAM" id="SSF53850">
    <property type="entry name" value="Periplasmic binding protein-like II"/>
    <property type="match status" value="1"/>
</dbReference>